<comment type="subunit">
    <text evidence="4 6">Homodimer.</text>
</comment>
<dbReference type="GO" id="GO:0043420">
    <property type="term" value="P:anthranilate metabolic process"/>
    <property type="evidence" value="ECO:0007669"/>
    <property type="project" value="TreeGrafter"/>
</dbReference>
<keyword evidence="2 4" id="KW-0378">Hydrolase</keyword>
<protein>
    <recommendedName>
        <fullName evidence="4 5">Kynureninase</fullName>
        <ecNumber evidence="4 5">3.7.1.3</ecNumber>
    </recommendedName>
    <alternativeName>
        <fullName evidence="4">L-kynurenine hydrolase</fullName>
    </alternativeName>
</protein>
<dbReference type="InterPro" id="IPR015422">
    <property type="entry name" value="PyrdxlP-dep_Trfase_small"/>
</dbReference>
<feature type="binding site" evidence="4">
    <location>
        <position position="279"/>
    </location>
    <ligand>
        <name>pyridoxal 5'-phosphate</name>
        <dbReference type="ChEBI" id="CHEBI:597326"/>
    </ligand>
</feature>
<dbReference type="GO" id="GO:0019805">
    <property type="term" value="P:quinolinate biosynthetic process"/>
    <property type="evidence" value="ECO:0007669"/>
    <property type="project" value="UniProtKB-UniRule"/>
</dbReference>
<dbReference type="InterPro" id="IPR015421">
    <property type="entry name" value="PyrdxlP-dep_Trfase_major"/>
</dbReference>
<sequence>MSGWTTLAEAQTMDAADPLRAYRDRFTLPEGLIYLDGNSLGALPRATPARVAAAVEAQWGHDLIASWNKHGWIEAPVRLGARIAPLIGAGADEVIVADSTSANLFKLIVAACQAQPDRTTILTEPGNFPTDLYIAQGIADLLPGRQVRTVPVGEIAAAIDGDTAVVMLTHVHYKTGAMLDMASLTMAAHAKGALILWDLSHSVGAVPVDLVGCDADMAVGCGYKYLNGGPGAPAFLYVAGRLHGRLRSPMTGWMGHRAPFDFGDDYAPGEGMAPFLCGTPPILGMAALDAGLDTFDGVSMAEVTAKSRSLSALLIAGIEQRCAGAGFTLVTPRDPATRGSHVSVAHPHAWEVCQALIARGVVGDFRAPEVLRLGLTPLYTSHEDVWRAVEMIAEVMETEAWRDPAYAERAAVT</sequence>
<keyword evidence="1 4" id="KW-0662">Pyridine nucleotide biosynthesis</keyword>
<dbReference type="EC" id="3.7.1.3" evidence="4 5"/>
<comment type="function">
    <text evidence="4 6">Catalyzes the cleavage of L-kynurenine (L-Kyn) and L-3-hydroxykynurenine (L-3OHKyn) into anthranilic acid (AA) and 3-hydroxyanthranilic acid (3-OHAA), respectively.</text>
</comment>
<feature type="binding site" evidence="4">
    <location>
        <position position="223"/>
    </location>
    <ligand>
        <name>pyridoxal 5'-phosphate</name>
        <dbReference type="ChEBI" id="CHEBI:597326"/>
    </ligand>
</feature>
<evidence type="ECO:0000256" key="3">
    <source>
        <dbReference type="ARBA" id="ARBA00022898"/>
    </source>
</evidence>
<proteinExistence type="inferred from homology"/>
<dbReference type="UniPathway" id="UPA00334">
    <property type="reaction ID" value="UER00455"/>
</dbReference>
<feature type="binding site" evidence="4">
    <location>
        <position position="253"/>
    </location>
    <ligand>
        <name>pyridoxal 5'-phosphate</name>
        <dbReference type="ChEBI" id="CHEBI:597326"/>
    </ligand>
</feature>
<dbReference type="PIRSF" id="PIRSF038800">
    <property type="entry name" value="KYNU"/>
    <property type="match status" value="1"/>
</dbReference>
<comment type="caution">
    <text evidence="7">The sequence shown here is derived from an EMBL/GenBank/DDBJ whole genome shotgun (WGS) entry which is preliminary data.</text>
</comment>
<comment type="cofactor">
    <cofactor evidence="4 6">
        <name>pyridoxal 5'-phosphate</name>
        <dbReference type="ChEBI" id="CHEBI:597326"/>
    </cofactor>
</comment>
<accession>A0A245ZKL7</accession>
<comment type="similarity">
    <text evidence="4 6">Belongs to the kynureninase family.</text>
</comment>
<dbReference type="SUPFAM" id="SSF53383">
    <property type="entry name" value="PLP-dependent transferases"/>
    <property type="match status" value="1"/>
</dbReference>
<dbReference type="PANTHER" id="PTHR14084:SF0">
    <property type="entry name" value="KYNURENINASE"/>
    <property type="match status" value="1"/>
</dbReference>
<dbReference type="Proteomes" id="UP000197290">
    <property type="component" value="Unassembled WGS sequence"/>
</dbReference>
<dbReference type="GO" id="GO:0009435">
    <property type="term" value="P:NAD+ biosynthetic process"/>
    <property type="evidence" value="ECO:0007669"/>
    <property type="project" value="UniProtKB-UniRule"/>
</dbReference>
<dbReference type="GO" id="GO:0005737">
    <property type="term" value="C:cytoplasm"/>
    <property type="evidence" value="ECO:0007669"/>
    <property type="project" value="UniProtKB-UniRule"/>
</dbReference>
<comment type="pathway">
    <text evidence="4 6">Amino-acid degradation; L-kynurenine degradation; L-alanine and anthranilate from L-kynurenine: step 1/1.</text>
</comment>
<keyword evidence="3 4" id="KW-0663">Pyridoxal phosphate</keyword>
<feature type="binding site" evidence="4">
    <location>
        <position position="198"/>
    </location>
    <ligand>
        <name>pyridoxal 5'-phosphate</name>
        <dbReference type="ChEBI" id="CHEBI:597326"/>
    </ligand>
</feature>
<evidence type="ECO:0000256" key="1">
    <source>
        <dbReference type="ARBA" id="ARBA00022642"/>
    </source>
</evidence>
<feature type="modified residue" description="N6-(pyridoxal phosphate)lysine" evidence="4">
    <location>
        <position position="224"/>
    </location>
</feature>
<dbReference type="Pfam" id="PF22580">
    <property type="entry name" value="KYNU_C"/>
    <property type="match status" value="1"/>
</dbReference>
<evidence type="ECO:0000256" key="4">
    <source>
        <dbReference type="HAMAP-Rule" id="MF_01970"/>
    </source>
</evidence>
<evidence type="ECO:0000256" key="6">
    <source>
        <dbReference type="PIRNR" id="PIRNR038800"/>
    </source>
</evidence>
<reference evidence="7 8" key="1">
    <citation type="submission" date="2017-03" db="EMBL/GenBank/DDBJ databases">
        <title>Genome sequence of Sphingomonas dokdonensis DSM 21029.</title>
        <authorList>
            <person name="Poehlein A."/>
            <person name="Wuebbeler J.H."/>
            <person name="Steinbuechel A."/>
            <person name="Daniel R."/>
        </authorList>
    </citation>
    <scope>NUCLEOTIDE SEQUENCE [LARGE SCALE GENOMIC DNA]</scope>
    <source>
        <strain evidence="7 8">DSM 21029</strain>
    </source>
</reference>
<evidence type="ECO:0000313" key="7">
    <source>
        <dbReference type="EMBL" id="OWK30282.1"/>
    </source>
</evidence>
<feature type="binding site" evidence="4">
    <location>
        <begin position="128"/>
        <end position="131"/>
    </location>
    <ligand>
        <name>pyridoxal 5'-phosphate</name>
        <dbReference type="ChEBI" id="CHEBI:597326"/>
    </ligand>
</feature>
<feature type="binding site" evidence="4">
    <location>
        <position position="101"/>
    </location>
    <ligand>
        <name>pyridoxal 5'-phosphate</name>
        <dbReference type="ChEBI" id="CHEBI:597326"/>
    </ligand>
</feature>
<dbReference type="Gene3D" id="3.40.640.10">
    <property type="entry name" value="Type I PLP-dependent aspartate aminotransferase-like (Major domain)"/>
    <property type="match status" value="1"/>
</dbReference>
<dbReference type="EMBL" id="NBBI01000003">
    <property type="protein sequence ID" value="OWK30282.1"/>
    <property type="molecule type" value="Genomic_DNA"/>
</dbReference>
<dbReference type="NCBIfam" id="TIGR01814">
    <property type="entry name" value="kynureninase"/>
    <property type="match status" value="1"/>
</dbReference>
<dbReference type="GO" id="GO:0097053">
    <property type="term" value="P:L-kynurenine catabolic process"/>
    <property type="evidence" value="ECO:0007669"/>
    <property type="project" value="UniProtKB-UniRule"/>
</dbReference>
<dbReference type="Gene3D" id="3.90.1150.10">
    <property type="entry name" value="Aspartate Aminotransferase, domain 1"/>
    <property type="match status" value="1"/>
</dbReference>
<feature type="binding site" evidence="4">
    <location>
        <position position="201"/>
    </location>
    <ligand>
        <name>pyridoxal 5'-phosphate</name>
        <dbReference type="ChEBI" id="CHEBI:597326"/>
    </ligand>
</feature>
<dbReference type="PANTHER" id="PTHR14084">
    <property type="entry name" value="KYNURENINASE"/>
    <property type="match status" value="1"/>
</dbReference>
<name>A0A245ZKL7_9SPHN</name>
<dbReference type="GO" id="GO:0019441">
    <property type="term" value="P:L-tryptophan catabolic process to kynurenine"/>
    <property type="evidence" value="ECO:0007669"/>
    <property type="project" value="TreeGrafter"/>
</dbReference>
<dbReference type="InterPro" id="IPR015424">
    <property type="entry name" value="PyrdxlP-dep_Trfase"/>
</dbReference>
<comment type="catalytic activity">
    <reaction evidence="4 6">
        <text>L-kynurenine + H2O = anthranilate + L-alanine + H(+)</text>
        <dbReference type="Rhea" id="RHEA:16813"/>
        <dbReference type="ChEBI" id="CHEBI:15377"/>
        <dbReference type="ChEBI" id="CHEBI:15378"/>
        <dbReference type="ChEBI" id="CHEBI:16567"/>
        <dbReference type="ChEBI" id="CHEBI:57959"/>
        <dbReference type="ChEBI" id="CHEBI:57972"/>
        <dbReference type="EC" id="3.7.1.3"/>
    </reaction>
</comment>
<dbReference type="AlphaFoldDB" id="A0A245ZKL7"/>
<keyword evidence="8" id="KW-1185">Reference proteome</keyword>
<feature type="binding site" evidence="4">
    <location>
        <position position="169"/>
    </location>
    <ligand>
        <name>pyridoxal 5'-phosphate</name>
        <dbReference type="ChEBI" id="CHEBI:597326"/>
    </ligand>
</feature>
<dbReference type="UniPathway" id="UPA00253">
    <property type="reaction ID" value="UER00329"/>
</dbReference>
<evidence type="ECO:0000313" key="8">
    <source>
        <dbReference type="Proteomes" id="UP000197290"/>
    </source>
</evidence>
<evidence type="ECO:0000256" key="2">
    <source>
        <dbReference type="ARBA" id="ARBA00022801"/>
    </source>
</evidence>
<gene>
    <name evidence="4 7" type="primary">kynU</name>
    <name evidence="7" type="ORF">SPDO_19670</name>
</gene>
<evidence type="ECO:0000256" key="5">
    <source>
        <dbReference type="NCBIfam" id="TIGR01814"/>
    </source>
</evidence>
<comment type="pathway">
    <text evidence="4 6">Cofactor biosynthesis; NAD(+) biosynthesis; quinolinate from L-kynurenine: step 2/3.</text>
</comment>
<organism evidence="7 8">
    <name type="scientific">Sphingomonas dokdonensis</name>
    <dbReference type="NCBI Taxonomy" id="344880"/>
    <lineage>
        <taxon>Bacteria</taxon>
        <taxon>Pseudomonadati</taxon>
        <taxon>Pseudomonadota</taxon>
        <taxon>Alphaproteobacteria</taxon>
        <taxon>Sphingomonadales</taxon>
        <taxon>Sphingomonadaceae</taxon>
        <taxon>Sphingomonas</taxon>
    </lineage>
</organism>
<dbReference type="InterPro" id="IPR010111">
    <property type="entry name" value="Kynureninase"/>
</dbReference>
<comment type="catalytic activity">
    <reaction evidence="6">
        <text>3-hydroxy-L-kynurenine + H2O = 3-hydroxyanthranilate + L-alanine + H(+)</text>
        <dbReference type="Rhea" id="RHEA:25143"/>
        <dbReference type="ChEBI" id="CHEBI:15377"/>
        <dbReference type="ChEBI" id="CHEBI:15378"/>
        <dbReference type="ChEBI" id="CHEBI:36559"/>
        <dbReference type="ChEBI" id="CHEBI:57972"/>
        <dbReference type="ChEBI" id="CHEBI:58125"/>
        <dbReference type="EC" id="3.7.1.3"/>
    </reaction>
</comment>
<dbReference type="GO" id="GO:0030429">
    <property type="term" value="F:kynureninase activity"/>
    <property type="evidence" value="ECO:0007669"/>
    <property type="project" value="UniProtKB-UniRule"/>
</dbReference>
<feature type="binding site" evidence="4">
    <location>
        <position position="100"/>
    </location>
    <ligand>
        <name>pyridoxal 5'-phosphate</name>
        <dbReference type="ChEBI" id="CHEBI:597326"/>
    </ligand>
</feature>
<dbReference type="HAMAP" id="MF_01970">
    <property type="entry name" value="Kynureninase"/>
    <property type="match status" value="1"/>
</dbReference>
<dbReference type="GO" id="GO:0030170">
    <property type="term" value="F:pyridoxal phosphate binding"/>
    <property type="evidence" value="ECO:0007669"/>
    <property type="project" value="UniProtKB-UniRule"/>
</dbReference>